<accession>A0A5D3WFS4</accession>
<name>A0A5D3WFS4_9BACT</name>
<proteinExistence type="predicted"/>
<dbReference type="GO" id="GO:0003677">
    <property type="term" value="F:DNA binding"/>
    <property type="evidence" value="ECO:0007669"/>
    <property type="project" value="InterPro"/>
</dbReference>
<dbReference type="GO" id="GO:0000150">
    <property type="term" value="F:DNA strand exchange activity"/>
    <property type="evidence" value="ECO:0007669"/>
    <property type="project" value="InterPro"/>
</dbReference>
<dbReference type="EMBL" id="VNIB01000022">
    <property type="protein sequence ID" value="TYO95201.1"/>
    <property type="molecule type" value="Genomic_DNA"/>
</dbReference>
<dbReference type="Gene3D" id="3.40.50.1390">
    <property type="entry name" value="Resolvase, N-terminal catalytic domain"/>
    <property type="match status" value="1"/>
</dbReference>
<sequence length="73" mass="8296">MNVGIWIRVSTEDQARGESPRNHEARARMYAEIKGWQVVEIYDLSEVADKSIDRRIFTDAFSAAERAKGENPG</sequence>
<protein>
    <submittedName>
        <fullName evidence="1">Resolvase-like protein</fullName>
    </submittedName>
</protein>
<dbReference type="SUPFAM" id="SSF53041">
    <property type="entry name" value="Resolvase-like"/>
    <property type="match status" value="1"/>
</dbReference>
<evidence type="ECO:0000313" key="1">
    <source>
        <dbReference type="EMBL" id="TYO95201.1"/>
    </source>
</evidence>
<dbReference type="RefSeq" id="WP_246140271.1">
    <property type="nucleotide sequence ID" value="NZ_VNIB01000022.1"/>
</dbReference>
<gene>
    <name evidence="1" type="ORF">EDC39_1221</name>
</gene>
<comment type="caution">
    <text evidence="1">The sequence shown here is derived from an EMBL/GenBank/DDBJ whole genome shotgun (WGS) entry which is preliminary data.</text>
</comment>
<keyword evidence="2" id="KW-1185">Reference proteome</keyword>
<evidence type="ECO:0000313" key="2">
    <source>
        <dbReference type="Proteomes" id="UP000324159"/>
    </source>
</evidence>
<dbReference type="AlphaFoldDB" id="A0A5D3WFS4"/>
<reference evidence="1 2" key="1">
    <citation type="submission" date="2019-07" db="EMBL/GenBank/DDBJ databases">
        <title>Genomic Encyclopedia of Type Strains, Phase IV (KMG-IV): sequencing the most valuable type-strain genomes for metagenomic binning, comparative biology and taxonomic classification.</title>
        <authorList>
            <person name="Goeker M."/>
        </authorList>
    </citation>
    <scope>NUCLEOTIDE SEQUENCE [LARGE SCALE GENOMIC DNA]</scope>
    <source>
        <strain evidence="1 2">SS015</strain>
    </source>
</reference>
<organism evidence="1 2">
    <name type="scientific">Geothermobacter ehrlichii</name>
    <dbReference type="NCBI Taxonomy" id="213224"/>
    <lineage>
        <taxon>Bacteria</taxon>
        <taxon>Pseudomonadati</taxon>
        <taxon>Thermodesulfobacteriota</taxon>
        <taxon>Desulfuromonadia</taxon>
        <taxon>Desulfuromonadales</taxon>
        <taxon>Geothermobacteraceae</taxon>
        <taxon>Geothermobacter</taxon>
    </lineage>
</organism>
<dbReference type="InterPro" id="IPR036162">
    <property type="entry name" value="Resolvase-like_N_sf"/>
</dbReference>
<dbReference type="Proteomes" id="UP000324159">
    <property type="component" value="Unassembled WGS sequence"/>
</dbReference>